<keyword evidence="1" id="KW-0472">Membrane</keyword>
<feature type="transmembrane region" description="Helical" evidence="1">
    <location>
        <begin position="6"/>
        <end position="26"/>
    </location>
</feature>
<dbReference type="RefSeq" id="WP_209905757.1">
    <property type="nucleotide sequence ID" value="NZ_BAAAMI010000025.1"/>
</dbReference>
<dbReference type="EMBL" id="JAGIOE010000001">
    <property type="protein sequence ID" value="MBP2372441.1"/>
    <property type="molecule type" value="Genomic_DNA"/>
</dbReference>
<dbReference type="Pfam" id="PF05437">
    <property type="entry name" value="AzlD"/>
    <property type="match status" value="1"/>
</dbReference>
<keyword evidence="3" id="KW-1185">Reference proteome</keyword>
<accession>A0ABS4W8B1</accession>
<feature type="transmembrane region" description="Helical" evidence="1">
    <location>
        <begin position="69"/>
        <end position="98"/>
    </location>
</feature>
<comment type="caution">
    <text evidence="2">The sequence shown here is derived from an EMBL/GenBank/DDBJ whole genome shotgun (WGS) entry which is preliminary data.</text>
</comment>
<keyword evidence="1" id="KW-1133">Transmembrane helix</keyword>
<evidence type="ECO:0000256" key="1">
    <source>
        <dbReference type="SAM" id="Phobius"/>
    </source>
</evidence>
<evidence type="ECO:0000313" key="2">
    <source>
        <dbReference type="EMBL" id="MBP2372441.1"/>
    </source>
</evidence>
<dbReference type="InterPro" id="IPR008407">
    <property type="entry name" value="Brnchd-chn_aa_trnsp_AzlD"/>
</dbReference>
<feature type="transmembrane region" description="Helical" evidence="1">
    <location>
        <begin position="38"/>
        <end position="57"/>
    </location>
</feature>
<evidence type="ECO:0000313" key="3">
    <source>
        <dbReference type="Proteomes" id="UP000766570"/>
    </source>
</evidence>
<protein>
    <submittedName>
        <fullName evidence="2">Membrane protein</fullName>
    </submittedName>
</protein>
<gene>
    <name evidence="2" type="ORF">JOF46_000353</name>
</gene>
<proteinExistence type="predicted"/>
<organism evidence="2 3">
    <name type="scientific">Paeniglutamicibacter psychrophenolicus</name>
    <dbReference type="NCBI Taxonomy" id="257454"/>
    <lineage>
        <taxon>Bacteria</taxon>
        <taxon>Bacillati</taxon>
        <taxon>Actinomycetota</taxon>
        <taxon>Actinomycetes</taxon>
        <taxon>Micrococcales</taxon>
        <taxon>Micrococcaceae</taxon>
        <taxon>Paeniglutamicibacter</taxon>
    </lineage>
</organism>
<name>A0ABS4W8B1_9MICC</name>
<keyword evidence="1" id="KW-0812">Transmembrane</keyword>
<sequence>MSEMWWWILAGCAAAYGFKLLGYLVPEKILENEKMTRAAGTLTIGLLASLTIVNTVASGTTVAFDARVAALVAAGVALLLRAPFLVVVIVGAGAAALARYLGWG</sequence>
<dbReference type="Proteomes" id="UP000766570">
    <property type="component" value="Unassembled WGS sequence"/>
</dbReference>
<reference evidence="2 3" key="1">
    <citation type="submission" date="2021-03" db="EMBL/GenBank/DDBJ databases">
        <title>Sequencing the genomes of 1000 actinobacteria strains.</title>
        <authorList>
            <person name="Klenk H.-P."/>
        </authorList>
    </citation>
    <scope>NUCLEOTIDE SEQUENCE [LARGE SCALE GENOMIC DNA]</scope>
    <source>
        <strain evidence="2 3">DSM 15454</strain>
    </source>
</reference>